<sequence length="110" mass="11868">MLYCELHEMHNCACVPGDRVRGAAKRPDGAKPGWADWPKGAIIVHDSGKAHLPGCAHLSDSRIQAPKFGWVTASASGTWRRLSESNPLKVTEGNTELAGISRCRTCDATQ</sequence>
<protein>
    <submittedName>
        <fullName evidence="1">Uncharacterized protein</fullName>
    </submittedName>
</protein>
<dbReference type="EMBL" id="BLIR01000001">
    <property type="protein sequence ID" value="GFE35806.1"/>
    <property type="molecule type" value="Genomic_DNA"/>
</dbReference>
<dbReference type="AlphaFoldDB" id="A0A640UNV8"/>
<gene>
    <name evidence="1" type="ORF">Stube_04790</name>
</gene>
<proteinExistence type="predicted"/>
<name>A0A640UNV8_9ACTN</name>
<reference evidence="1 2" key="1">
    <citation type="submission" date="2019-12" db="EMBL/GenBank/DDBJ databases">
        <title>Whole genome shotgun sequence of Streptomyces tubercidicus NBRC 13090.</title>
        <authorList>
            <person name="Ichikawa N."/>
            <person name="Kimura A."/>
            <person name="Kitahashi Y."/>
            <person name="Komaki H."/>
            <person name="Tamura T."/>
        </authorList>
    </citation>
    <scope>NUCLEOTIDE SEQUENCE [LARGE SCALE GENOMIC DNA]</scope>
    <source>
        <strain evidence="1 2">NBRC 13090</strain>
    </source>
</reference>
<organism evidence="1 2">
    <name type="scientific">Streptomyces tubercidicus</name>
    <dbReference type="NCBI Taxonomy" id="47759"/>
    <lineage>
        <taxon>Bacteria</taxon>
        <taxon>Bacillati</taxon>
        <taxon>Actinomycetota</taxon>
        <taxon>Actinomycetes</taxon>
        <taxon>Kitasatosporales</taxon>
        <taxon>Streptomycetaceae</taxon>
        <taxon>Streptomyces</taxon>
    </lineage>
</organism>
<comment type="caution">
    <text evidence="1">The sequence shown here is derived from an EMBL/GenBank/DDBJ whole genome shotgun (WGS) entry which is preliminary data.</text>
</comment>
<accession>A0A640UNV8</accession>
<evidence type="ECO:0000313" key="2">
    <source>
        <dbReference type="Proteomes" id="UP000431826"/>
    </source>
</evidence>
<dbReference type="Proteomes" id="UP000431826">
    <property type="component" value="Unassembled WGS sequence"/>
</dbReference>
<keyword evidence="2" id="KW-1185">Reference proteome</keyword>
<evidence type="ECO:0000313" key="1">
    <source>
        <dbReference type="EMBL" id="GFE35806.1"/>
    </source>
</evidence>